<feature type="transmembrane region" description="Helical" evidence="1">
    <location>
        <begin position="89"/>
        <end position="111"/>
    </location>
</feature>
<evidence type="ECO:0000256" key="1">
    <source>
        <dbReference type="SAM" id="Phobius"/>
    </source>
</evidence>
<dbReference type="InterPro" id="IPR051474">
    <property type="entry name" value="Anti-sigma-K/W_factor"/>
</dbReference>
<evidence type="ECO:0000313" key="4">
    <source>
        <dbReference type="Proteomes" id="UP000555411"/>
    </source>
</evidence>
<dbReference type="PANTHER" id="PTHR37461">
    <property type="entry name" value="ANTI-SIGMA-K FACTOR RSKA"/>
    <property type="match status" value="1"/>
</dbReference>
<dbReference type="Pfam" id="PF10099">
    <property type="entry name" value="RskA_C"/>
    <property type="match status" value="1"/>
</dbReference>
<feature type="domain" description="Anti-sigma K factor RskA C-terminal" evidence="2">
    <location>
        <begin position="97"/>
        <end position="210"/>
    </location>
</feature>
<accession>A0A842I8V9</accession>
<dbReference type="RefSeq" id="WP_185797031.1">
    <property type="nucleotide sequence ID" value="NZ_JACLQD010000002.1"/>
</dbReference>
<evidence type="ECO:0000313" key="3">
    <source>
        <dbReference type="EMBL" id="MBC2835428.1"/>
    </source>
</evidence>
<evidence type="ECO:0000259" key="2">
    <source>
        <dbReference type="Pfam" id="PF10099"/>
    </source>
</evidence>
<dbReference type="GO" id="GO:0016989">
    <property type="term" value="F:sigma factor antagonist activity"/>
    <property type="evidence" value="ECO:0007669"/>
    <property type="project" value="TreeGrafter"/>
</dbReference>
<dbReference type="InterPro" id="IPR018764">
    <property type="entry name" value="RskA_C"/>
</dbReference>
<dbReference type="GO" id="GO:0006417">
    <property type="term" value="P:regulation of translation"/>
    <property type="evidence" value="ECO:0007669"/>
    <property type="project" value="TreeGrafter"/>
</dbReference>
<sequence>MTSDDLAMTPQDKDDVLAAEYVLGVLDLPERLSVETRAKTDTAFAARITAWENRLADLNGGFAEAPAPNLLPQIEARLFGTPAPRRRPLFGWLAGAIAAAAVAIAAVALLVPPAPAPLVATLGAEADPLRFEARHDGQTLVVTRVAGTPAPAGQVQELWIIAPDAAPVSLGLLTDAPLAVAYPDTPEGWTLAVSLEPEGGSPTGAPTGPVLAAGTITDL</sequence>
<dbReference type="EMBL" id="JACLQD010000002">
    <property type="protein sequence ID" value="MBC2835428.1"/>
    <property type="molecule type" value="Genomic_DNA"/>
</dbReference>
<dbReference type="AlphaFoldDB" id="A0A842I8V9"/>
<keyword evidence="1" id="KW-0812">Transmembrane</keyword>
<dbReference type="Proteomes" id="UP000555411">
    <property type="component" value="Unassembled WGS sequence"/>
</dbReference>
<keyword evidence="1" id="KW-1133">Transmembrane helix</keyword>
<organism evidence="3 4">
    <name type="scientific">Paragemmobacter straminiformis</name>
    <dbReference type="NCBI Taxonomy" id="2045119"/>
    <lineage>
        <taxon>Bacteria</taxon>
        <taxon>Pseudomonadati</taxon>
        <taxon>Pseudomonadota</taxon>
        <taxon>Alphaproteobacteria</taxon>
        <taxon>Rhodobacterales</taxon>
        <taxon>Paracoccaceae</taxon>
        <taxon>Paragemmobacter</taxon>
    </lineage>
</organism>
<name>A0A842I8V9_9RHOB</name>
<gene>
    <name evidence="3" type="ORF">H7F16_07905</name>
</gene>
<proteinExistence type="predicted"/>
<keyword evidence="4" id="KW-1185">Reference proteome</keyword>
<protein>
    <submittedName>
        <fullName evidence="3">Anti-sigma factor</fullName>
    </submittedName>
</protein>
<reference evidence="3 4" key="1">
    <citation type="journal article" date="2017" name="Int. J. Syst. Evol. Microbiol.">
        <title>Gemmobacter straminiformis sp. nov., isolated from an artificial fountain.</title>
        <authorList>
            <person name="Kang J.Y."/>
            <person name="Kim M.J."/>
            <person name="Chun J."/>
            <person name="Son K.P."/>
            <person name="Jahng K.Y."/>
        </authorList>
    </citation>
    <scope>NUCLEOTIDE SEQUENCE [LARGE SCALE GENOMIC DNA]</scope>
    <source>
        <strain evidence="3 4">CAM-8</strain>
    </source>
</reference>
<dbReference type="PANTHER" id="PTHR37461:SF1">
    <property type="entry name" value="ANTI-SIGMA-K FACTOR RSKA"/>
    <property type="match status" value="1"/>
</dbReference>
<keyword evidence="1" id="KW-0472">Membrane</keyword>
<dbReference type="GO" id="GO:0005886">
    <property type="term" value="C:plasma membrane"/>
    <property type="evidence" value="ECO:0007669"/>
    <property type="project" value="InterPro"/>
</dbReference>
<comment type="caution">
    <text evidence="3">The sequence shown here is derived from an EMBL/GenBank/DDBJ whole genome shotgun (WGS) entry which is preliminary data.</text>
</comment>